<accession>A0A2K1KEN5</accession>
<keyword evidence="4" id="KW-1185">Reference proteome</keyword>
<keyword evidence="1" id="KW-0812">Transmembrane</keyword>
<dbReference type="PANTHER" id="PTHR35999:SF1">
    <property type="entry name" value="MITOCHONDRIAL IMPORT RECEPTOR SUBUNIT TOM6 HOMOLOG"/>
    <property type="match status" value="1"/>
</dbReference>
<dbReference type="OMA" id="ICAIRVT"/>
<evidence type="ECO:0000313" key="3">
    <source>
        <dbReference type="EnsemblPlants" id="PAC:32978346.CDS.1"/>
    </source>
</evidence>
<sequence length="55" mass="6346">MFLGGIPRRPDKAEAHKTLKKHLTYLGIWICAIRVTPYIFALVSKQDESLELDFD</sequence>
<dbReference type="EMBL" id="ABEU02000006">
    <property type="protein sequence ID" value="PNR52238.1"/>
    <property type="molecule type" value="Genomic_DNA"/>
</dbReference>
<dbReference type="STRING" id="3218.A0A2K1KEN5"/>
<dbReference type="InParanoid" id="A0A2K1KEN5"/>
<proteinExistence type="predicted"/>
<evidence type="ECO:0000256" key="1">
    <source>
        <dbReference type="SAM" id="Phobius"/>
    </source>
</evidence>
<evidence type="ECO:0000313" key="4">
    <source>
        <dbReference type="Proteomes" id="UP000006727"/>
    </source>
</evidence>
<dbReference type="FunCoup" id="A0A2K1KEN5">
    <property type="interactions" value="816"/>
</dbReference>
<dbReference type="Gramene" id="Pp3c6_6800V3.1">
    <property type="protein sequence ID" value="PAC:32978346.CDS.1"/>
    <property type="gene ID" value="Pp3c6_6800"/>
</dbReference>
<reference evidence="2 4" key="2">
    <citation type="journal article" date="2018" name="Plant J.">
        <title>The Physcomitrella patens chromosome-scale assembly reveals moss genome structure and evolution.</title>
        <authorList>
            <person name="Lang D."/>
            <person name="Ullrich K.K."/>
            <person name="Murat F."/>
            <person name="Fuchs J."/>
            <person name="Jenkins J."/>
            <person name="Haas F.B."/>
            <person name="Piednoel M."/>
            <person name="Gundlach H."/>
            <person name="Van Bel M."/>
            <person name="Meyberg R."/>
            <person name="Vives C."/>
            <person name="Morata J."/>
            <person name="Symeonidi A."/>
            <person name="Hiss M."/>
            <person name="Muchero W."/>
            <person name="Kamisugi Y."/>
            <person name="Saleh O."/>
            <person name="Blanc G."/>
            <person name="Decker E.L."/>
            <person name="van Gessel N."/>
            <person name="Grimwood J."/>
            <person name="Hayes R.D."/>
            <person name="Graham S.W."/>
            <person name="Gunter L.E."/>
            <person name="McDaniel S.F."/>
            <person name="Hoernstein S.N.W."/>
            <person name="Larsson A."/>
            <person name="Li F.W."/>
            <person name="Perroud P.F."/>
            <person name="Phillips J."/>
            <person name="Ranjan P."/>
            <person name="Rokshar D.S."/>
            <person name="Rothfels C.J."/>
            <person name="Schneider L."/>
            <person name="Shu S."/>
            <person name="Stevenson D.W."/>
            <person name="Thummler F."/>
            <person name="Tillich M."/>
            <person name="Villarreal Aguilar J.C."/>
            <person name="Widiez T."/>
            <person name="Wong G.K."/>
            <person name="Wymore A."/>
            <person name="Zhang Y."/>
            <person name="Zimmer A.D."/>
            <person name="Quatrano R.S."/>
            <person name="Mayer K.F.X."/>
            <person name="Goodstein D."/>
            <person name="Casacuberta J.M."/>
            <person name="Vandepoele K."/>
            <person name="Reski R."/>
            <person name="Cuming A.C."/>
            <person name="Tuskan G.A."/>
            <person name="Maumus F."/>
            <person name="Salse J."/>
            <person name="Schmutz J."/>
            <person name="Rensing S.A."/>
        </authorList>
    </citation>
    <scope>NUCLEOTIDE SEQUENCE [LARGE SCALE GENOMIC DNA]</scope>
    <source>
        <strain evidence="3 4">cv. Gransden 2004</strain>
    </source>
</reference>
<dbReference type="AlphaFoldDB" id="A0A2K1KEN5"/>
<dbReference type="Gramene" id="Pp3c6_6800V3.2">
    <property type="protein sequence ID" value="PAC:32978347.CDS.1"/>
    <property type="gene ID" value="Pp3c6_6800"/>
</dbReference>
<dbReference type="GO" id="GO:0005742">
    <property type="term" value="C:mitochondrial outer membrane translocase complex"/>
    <property type="evidence" value="ECO:0007669"/>
    <property type="project" value="InterPro"/>
</dbReference>
<evidence type="ECO:0000313" key="2">
    <source>
        <dbReference type="EMBL" id="PNR52238.1"/>
    </source>
</evidence>
<keyword evidence="1" id="KW-0472">Membrane</keyword>
<name>A0A2K1KEN5_PHYPA</name>
<dbReference type="EnsemblPlants" id="Pp3c6_6800V3.2">
    <property type="protein sequence ID" value="PAC:32978347.CDS.1"/>
    <property type="gene ID" value="Pp3c6_6800"/>
</dbReference>
<dbReference type="EnsemblPlants" id="Pp3c6_6800V3.1">
    <property type="protein sequence ID" value="PAC:32978346.CDS.1"/>
    <property type="gene ID" value="Pp3c6_6800"/>
</dbReference>
<keyword evidence="1" id="KW-1133">Transmembrane helix</keyword>
<reference evidence="2 4" key="1">
    <citation type="journal article" date="2008" name="Science">
        <title>The Physcomitrella genome reveals evolutionary insights into the conquest of land by plants.</title>
        <authorList>
            <person name="Rensing S."/>
            <person name="Lang D."/>
            <person name="Zimmer A."/>
            <person name="Terry A."/>
            <person name="Salamov A."/>
            <person name="Shapiro H."/>
            <person name="Nishiyama T."/>
            <person name="Perroud P.-F."/>
            <person name="Lindquist E."/>
            <person name="Kamisugi Y."/>
            <person name="Tanahashi T."/>
            <person name="Sakakibara K."/>
            <person name="Fujita T."/>
            <person name="Oishi K."/>
            <person name="Shin-I T."/>
            <person name="Kuroki Y."/>
            <person name="Toyoda A."/>
            <person name="Suzuki Y."/>
            <person name="Hashimoto A."/>
            <person name="Yamaguchi K."/>
            <person name="Sugano A."/>
            <person name="Kohara Y."/>
            <person name="Fujiyama A."/>
            <person name="Anterola A."/>
            <person name="Aoki S."/>
            <person name="Ashton N."/>
            <person name="Barbazuk W.B."/>
            <person name="Barker E."/>
            <person name="Bennetzen J."/>
            <person name="Bezanilla M."/>
            <person name="Blankenship R."/>
            <person name="Cho S.H."/>
            <person name="Dutcher S."/>
            <person name="Estelle M."/>
            <person name="Fawcett J.A."/>
            <person name="Gundlach H."/>
            <person name="Hanada K."/>
            <person name="Heyl A."/>
            <person name="Hicks K.A."/>
            <person name="Hugh J."/>
            <person name="Lohr M."/>
            <person name="Mayer K."/>
            <person name="Melkozernov A."/>
            <person name="Murata T."/>
            <person name="Nelson D."/>
            <person name="Pils B."/>
            <person name="Prigge M."/>
            <person name="Reiss B."/>
            <person name="Renner T."/>
            <person name="Rombauts S."/>
            <person name="Rushton P."/>
            <person name="Sanderfoot A."/>
            <person name="Schween G."/>
            <person name="Shiu S.-H."/>
            <person name="Stueber K."/>
            <person name="Theodoulou F.L."/>
            <person name="Tu H."/>
            <person name="Van de Peer Y."/>
            <person name="Verrier P.J."/>
            <person name="Waters E."/>
            <person name="Wood A."/>
            <person name="Yang L."/>
            <person name="Cove D."/>
            <person name="Cuming A."/>
            <person name="Hasebe M."/>
            <person name="Lucas S."/>
            <person name="Mishler D.B."/>
            <person name="Reski R."/>
            <person name="Grigoriev I."/>
            <person name="Quatrano R.S."/>
            <person name="Boore J.L."/>
        </authorList>
    </citation>
    <scope>NUCLEOTIDE SEQUENCE [LARGE SCALE GENOMIC DNA]</scope>
    <source>
        <strain evidence="3 4">cv. Gransden 2004</strain>
    </source>
</reference>
<feature type="transmembrane region" description="Helical" evidence="1">
    <location>
        <begin position="23"/>
        <end position="43"/>
    </location>
</feature>
<dbReference type="PANTHER" id="PTHR35999">
    <property type="entry name" value="MITOCHONDRIAL IMPORT RECEPTOR SUBUNIT TOM6 HOMOLOG"/>
    <property type="match status" value="1"/>
</dbReference>
<organism evidence="2">
    <name type="scientific">Physcomitrium patens</name>
    <name type="common">Spreading-leaved earth moss</name>
    <name type="synonym">Physcomitrella patens</name>
    <dbReference type="NCBI Taxonomy" id="3218"/>
    <lineage>
        <taxon>Eukaryota</taxon>
        <taxon>Viridiplantae</taxon>
        <taxon>Streptophyta</taxon>
        <taxon>Embryophyta</taxon>
        <taxon>Bryophyta</taxon>
        <taxon>Bryophytina</taxon>
        <taxon>Bryopsida</taxon>
        <taxon>Funariidae</taxon>
        <taxon>Funariales</taxon>
        <taxon>Funariaceae</taxon>
        <taxon>Physcomitrium</taxon>
    </lineage>
</organism>
<dbReference type="Proteomes" id="UP000006727">
    <property type="component" value="Chromosome 6"/>
</dbReference>
<protein>
    <submittedName>
        <fullName evidence="2 3">Uncharacterized protein</fullName>
    </submittedName>
</protein>
<dbReference type="InterPro" id="IPR034554">
    <property type="entry name" value="TOM6_plants"/>
</dbReference>
<reference evidence="3" key="3">
    <citation type="submission" date="2020-12" db="UniProtKB">
        <authorList>
            <consortium name="EnsemblPlants"/>
        </authorList>
    </citation>
    <scope>IDENTIFICATION</scope>
</reference>
<gene>
    <name evidence="2" type="ORF">PHYPA_008612</name>
</gene>
<dbReference type="PaxDb" id="3218-PP1S252_26V6.1"/>